<name>A0A927IJU8_9BACT</name>
<dbReference type="PANTHER" id="PTHR43080">
    <property type="entry name" value="CBS DOMAIN-CONTAINING PROTEIN CBSX3, MITOCHONDRIAL"/>
    <property type="match status" value="1"/>
</dbReference>
<keyword evidence="1 2" id="KW-0129">CBS domain</keyword>
<dbReference type="InterPro" id="IPR000595">
    <property type="entry name" value="cNMP-bd_dom"/>
</dbReference>
<dbReference type="SMART" id="SM00116">
    <property type="entry name" value="CBS"/>
    <property type="match status" value="2"/>
</dbReference>
<dbReference type="Proteomes" id="UP000622317">
    <property type="component" value="Unassembled WGS sequence"/>
</dbReference>
<dbReference type="PROSITE" id="PS51371">
    <property type="entry name" value="CBS"/>
    <property type="match status" value="1"/>
</dbReference>
<evidence type="ECO:0000256" key="2">
    <source>
        <dbReference type="PROSITE-ProRule" id="PRU00703"/>
    </source>
</evidence>
<dbReference type="PROSITE" id="PS50042">
    <property type="entry name" value="CNMP_BINDING_3"/>
    <property type="match status" value="1"/>
</dbReference>
<comment type="caution">
    <text evidence="5">The sequence shown here is derived from an EMBL/GenBank/DDBJ whole genome shotgun (WGS) entry which is preliminary data.</text>
</comment>
<dbReference type="SUPFAM" id="SSF51206">
    <property type="entry name" value="cAMP-binding domain-like"/>
    <property type="match status" value="1"/>
</dbReference>
<dbReference type="AlphaFoldDB" id="A0A927IJU8"/>
<organism evidence="5 6">
    <name type="scientific">Pelagicoccus enzymogenes</name>
    <dbReference type="NCBI Taxonomy" id="2773457"/>
    <lineage>
        <taxon>Bacteria</taxon>
        <taxon>Pseudomonadati</taxon>
        <taxon>Verrucomicrobiota</taxon>
        <taxon>Opitutia</taxon>
        <taxon>Puniceicoccales</taxon>
        <taxon>Pelagicoccaceae</taxon>
        <taxon>Pelagicoccus</taxon>
    </lineage>
</organism>
<reference evidence="5" key="1">
    <citation type="submission" date="2020-09" db="EMBL/GenBank/DDBJ databases">
        <title>Pelagicoccus enzymogenes sp. nov. with an EPS production, isolated from marine sediment.</title>
        <authorList>
            <person name="Feng X."/>
        </authorList>
    </citation>
    <scope>NUCLEOTIDE SEQUENCE</scope>
    <source>
        <strain evidence="5">NFK12</strain>
    </source>
</reference>
<dbReference type="InterPro" id="IPR000644">
    <property type="entry name" value="CBS_dom"/>
</dbReference>
<dbReference type="Pfam" id="PF10335">
    <property type="entry name" value="DUF294_C"/>
    <property type="match status" value="1"/>
</dbReference>
<dbReference type="Gene3D" id="3.10.580.10">
    <property type="entry name" value="CBS-domain"/>
    <property type="match status" value="1"/>
</dbReference>
<dbReference type="RefSeq" id="WP_191619312.1">
    <property type="nucleotide sequence ID" value="NZ_JACYFG010000055.1"/>
</dbReference>
<proteinExistence type="predicted"/>
<feature type="domain" description="Cyclic nucleotide-binding" evidence="3">
    <location>
        <begin position="20"/>
        <end position="123"/>
    </location>
</feature>
<dbReference type="InterPro" id="IPR051257">
    <property type="entry name" value="Diverse_CBS-Domain"/>
</dbReference>
<dbReference type="Gene3D" id="2.60.120.10">
    <property type="entry name" value="Jelly Rolls"/>
    <property type="match status" value="1"/>
</dbReference>
<evidence type="ECO:0000313" key="5">
    <source>
        <dbReference type="EMBL" id="MBD5782234.1"/>
    </source>
</evidence>
<dbReference type="InterPro" id="IPR014710">
    <property type="entry name" value="RmlC-like_jellyroll"/>
</dbReference>
<dbReference type="Pfam" id="PF03445">
    <property type="entry name" value="DUF294"/>
    <property type="match status" value="1"/>
</dbReference>
<dbReference type="CDD" id="cd05401">
    <property type="entry name" value="NT_GlnE_GlnD_like"/>
    <property type="match status" value="1"/>
</dbReference>
<keyword evidence="6" id="KW-1185">Reference proteome</keyword>
<dbReference type="Pfam" id="PF00571">
    <property type="entry name" value="CBS"/>
    <property type="match status" value="2"/>
</dbReference>
<dbReference type="GO" id="GO:0008773">
    <property type="term" value="F:[protein-PII] uridylyltransferase activity"/>
    <property type="evidence" value="ECO:0007669"/>
    <property type="project" value="InterPro"/>
</dbReference>
<dbReference type="Pfam" id="PF00027">
    <property type="entry name" value="cNMP_binding"/>
    <property type="match status" value="1"/>
</dbReference>
<evidence type="ECO:0000256" key="1">
    <source>
        <dbReference type="ARBA" id="ARBA00023122"/>
    </source>
</evidence>
<evidence type="ECO:0000259" key="4">
    <source>
        <dbReference type="PROSITE" id="PS51371"/>
    </source>
</evidence>
<dbReference type="SUPFAM" id="SSF54631">
    <property type="entry name" value="CBS-domain pair"/>
    <property type="match status" value="1"/>
</dbReference>
<gene>
    <name evidence="5" type="ORF">IEN85_22235</name>
</gene>
<dbReference type="InterPro" id="IPR018490">
    <property type="entry name" value="cNMP-bd_dom_sf"/>
</dbReference>
<dbReference type="InterPro" id="IPR018821">
    <property type="entry name" value="DUF294_put_nucleoTrafse_sb-bd"/>
</dbReference>
<evidence type="ECO:0000313" key="6">
    <source>
        <dbReference type="Proteomes" id="UP000622317"/>
    </source>
</evidence>
<accession>A0A927IJU8</accession>
<dbReference type="InterPro" id="IPR005105">
    <property type="entry name" value="GlnD_Uridyltrans_N"/>
</dbReference>
<dbReference type="EMBL" id="JACYFG010000055">
    <property type="protein sequence ID" value="MBD5782234.1"/>
    <property type="molecule type" value="Genomic_DNA"/>
</dbReference>
<protein>
    <submittedName>
        <fullName evidence="5">Cyclic nucleotide-binding domain-containing protein</fullName>
    </submittedName>
</protein>
<dbReference type="PANTHER" id="PTHR43080:SF2">
    <property type="entry name" value="CBS DOMAIN-CONTAINING PROTEIN"/>
    <property type="match status" value="1"/>
</dbReference>
<sequence>MSAPNVIPDRIADSLAKYPPFSLLAPEEVQELARKARVQALVSGDTLFEQGSPPPPDVYFLENGRIEYYWNNEAKSELVDVRDVGDLIGLTAILEKSPVRVSANVAEDCLLYALEAETFLQLIEFNDAARNYVRRHLFWATRVGGKVSVPEEARIHGKRTILESYFEGAQLVKPRPLDRLLTCLPDESLEVATAMMVAKRVPSILVVDEQRHPLGVVKSIDLLKEMVVAGGSPSSPVKSLMSGPVQTVAPDSSTAAAILLMLRQRIGLLCVTEDGTADSKALDVCTYKDLIAQTSRHPAFFLNQIRRARTVTRLREICDEIELVGKSYLQAKISGILVGQIFAELNDVLIERLIALSLEEFADQGKKLPEIPWAWISIGSDGRREQILRTDMDNAMVFASSGDPAQDEENRQALLAFNQSVIDKFVACGFARCQGGVMSSNPQWCRTETEWTQELAALNPEDGNQILRASILLDLRFVEGDRTLCQSLRKSLFATAAQSPFMLRRLAEIAVATPPPLNFFGKFVVEKKGSNVGEFDIKAKALSPLRDAARVFALQYNLASRHSTGGRFEELAEAVPELREIAQHAYGAYDYLLQLRNLTGLDRRDSGRYITPSKLSKLERAQLSNIFDIVRMIQQAVRRTFHLDPRMQ</sequence>
<evidence type="ECO:0000259" key="3">
    <source>
        <dbReference type="PROSITE" id="PS50042"/>
    </source>
</evidence>
<dbReference type="InterPro" id="IPR046342">
    <property type="entry name" value="CBS_dom_sf"/>
</dbReference>
<feature type="domain" description="CBS" evidence="4">
    <location>
        <begin position="174"/>
        <end position="234"/>
    </location>
</feature>
<dbReference type="CDD" id="cd00038">
    <property type="entry name" value="CAP_ED"/>
    <property type="match status" value="1"/>
</dbReference>